<dbReference type="AlphaFoldDB" id="A0A0F9KFV8"/>
<comment type="caution">
    <text evidence="1">The sequence shown here is derived from an EMBL/GenBank/DDBJ whole genome shotgun (WGS) entry which is preliminary data.</text>
</comment>
<accession>A0A0F9KFV8</accession>
<sequence length="106" mass="12442">MAKAAKPIANIREPWDEMVLRCAVGCDDFMVFTVEDIDFEDDASDWWVEVSLVADMMPDSFWEMVKACWQLFRTGRWHRASADLSRTNLQKLRDWCQYALDKTADE</sequence>
<name>A0A0F9KFV8_9ZZZZ</name>
<dbReference type="EMBL" id="LAZR01008076">
    <property type="protein sequence ID" value="KKM81114.1"/>
    <property type="molecule type" value="Genomic_DNA"/>
</dbReference>
<gene>
    <name evidence="1" type="ORF">LCGC14_1333190</name>
</gene>
<organism evidence="1">
    <name type="scientific">marine sediment metagenome</name>
    <dbReference type="NCBI Taxonomy" id="412755"/>
    <lineage>
        <taxon>unclassified sequences</taxon>
        <taxon>metagenomes</taxon>
        <taxon>ecological metagenomes</taxon>
    </lineage>
</organism>
<evidence type="ECO:0000313" key="1">
    <source>
        <dbReference type="EMBL" id="KKM81114.1"/>
    </source>
</evidence>
<reference evidence="1" key="1">
    <citation type="journal article" date="2015" name="Nature">
        <title>Complex archaea that bridge the gap between prokaryotes and eukaryotes.</title>
        <authorList>
            <person name="Spang A."/>
            <person name="Saw J.H."/>
            <person name="Jorgensen S.L."/>
            <person name="Zaremba-Niedzwiedzka K."/>
            <person name="Martijn J."/>
            <person name="Lind A.E."/>
            <person name="van Eijk R."/>
            <person name="Schleper C."/>
            <person name="Guy L."/>
            <person name="Ettema T.J."/>
        </authorList>
    </citation>
    <scope>NUCLEOTIDE SEQUENCE</scope>
</reference>
<proteinExistence type="predicted"/>
<protein>
    <submittedName>
        <fullName evidence="1">Uncharacterized protein</fullName>
    </submittedName>
</protein>